<evidence type="ECO:0008006" key="3">
    <source>
        <dbReference type="Google" id="ProtNLM"/>
    </source>
</evidence>
<sequence length="91" mass="9800">MNIVHTVIGRLDPPTQAQLAKTCKRTPQAVTRWISTGLIPPKHVLVVEKASGVSRHQLRPDVFGVGNEGESVTERAVEDPDAARIVPVEGA</sequence>
<comment type="caution">
    <text evidence="1">The sequence shown here is derived from an EMBL/GenBank/DDBJ whole genome shotgun (WGS) entry which is preliminary data.</text>
</comment>
<gene>
    <name evidence="1" type="ORF">XthCFBP4691_01135</name>
</gene>
<accession>A0A2S6ZLY1</accession>
<dbReference type="Pfam" id="PF15943">
    <property type="entry name" value="YdaS_toxin"/>
    <property type="match status" value="1"/>
</dbReference>
<protein>
    <recommendedName>
        <fullName evidence="3">Helix-turn-helix domain-containing protein</fullName>
    </recommendedName>
</protein>
<dbReference type="InterPro" id="IPR010982">
    <property type="entry name" value="Lambda_DNA-bd_dom_sf"/>
</dbReference>
<keyword evidence="2" id="KW-1185">Reference proteome</keyword>
<dbReference type="RefSeq" id="WP_128418715.1">
    <property type="nucleotide sequence ID" value="NZ_CP049017.1"/>
</dbReference>
<dbReference type="Gene3D" id="1.10.260.40">
    <property type="entry name" value="lambda repressor-like DNA-binding domains"/>
    <property type="match status" value="1"/>
</dbReference>
<dbReference type="SUPFAM" id="SSF47413">
    <property type="entry name" value="lambda repressor-like DNA-binding domains"/>
    <property type="match status" value="1"/>
</dbReference>
<dbReference type="Proteomes" id="UP000239898">
    <property type="component" value="Unassembled WGS sequence"/>
</dbReference>
<evidence type="ECO:0000313" key="2">
    <source>
        <dbReference type="Proteomes" id="UP000239898"/>
    </source>
</evidence>
<reference evidence="1 2" key="1">
    <citation type="submission" date="2016-08" db="EMBL/GenBank/DDBJ databases">
        <title>Evolution of the type three secretion system and type three effector repertoires in Xanthomonas.</title>
        <authorList>
            <person name="Merda D."/>
            <person name="Briand M."/>
            <person name="Bosis E."/>
            <person name="Rousseau C."/>
            <person name="Portier P."/>
            <person name="Jacques M.-A."/>
            <person name="Fischer-Le Saux M."/>
        </authorList>
    </citation>
    <scope>NUCLEOTIDE SEQUENCE [LARGE SCALE GENOMIC DNA]</scope>
    <source>
        <strain evidence="1 2">CFBP 4691</strain>
    </source>
</reference>
<evidence type="ECO:0000313" key="1">
    <source>
        <dbReference type="EMBL" id="PPT93245.1"/>
    </source>
</evidence>
<dbReference type="InterPro" id="IPR031856">
    <property type="entry name" value="YdaS_toxin-like"/>
</dbReference>
<proteinExistence type="predicted"/>
<dbReference type="GO" id="GO:0003677">
    <property type="term" value="F:DNA binding"/>
    <property type="evidence" value="ECO:0007669"/>
    <property type="project" value="InterPro"/>
</dbReference>
<dbReference type="OrthoDB" id="6446140at2"/>
<dbReference type="EMBL" id="MIGX01000002">
    <property type="protein sequence ID" value="PPT93245.1"/>
    <property type="molecule type" value="Genomic_DNA"/>
</dbReference>
<name>A0A2S6ZLY1_9XANT</name>
<organism evidence="1 2">
    <name type="scientific">Xanthomonas theicola</name>
    <dbReference type="NCBI Taxonomy" id="56464"/>
    <lineage>
        <taxon>Bacteria</taxon>
        <taxon>Pseudomonadati</taxon>
        <taxon>Pseudomonadota</taxon>
        <taxon>Gammaproteobacteria</taxon>
        <taxon>Lysobacterales</taxon>
        <taxon>Lysobacteraceae</taxon>
        <taxon>Xanthomonas</taxon>
    </lineage>
</organism>
<dbReference type="AlphaFoldDB" id="A0A2S6ZLY1"/>